<dbReference type="AlphaFoldDB" id="A0A395UPA2"/>
<evidence type="ECO:0000313" key="2">
    <source>
        <dbReference type="EMBL" id="RGR40514.1"/>
    </source>
</evidence>
<gene>
    <name evidence="2" type="ORF">DWY53_08865</name>
</gene>
<sequence>MTESGMKEYIYLILFLIIGIVVGNRVFNHLHAWLGVTIISATIIFFIYKLIKTLKDEKTD</sequence>
<dbReference type="Proteomes" id="UP000266497">
    <property type="component" value="Unassembled WGS sequence"/>
</dbReference>
<evidence type="ECO:0000256" key="1">
    <source>
        <dbReference type="SAM" id="Phobius"/>
    </source>
</evidence>
<comment type="caution">
    <text evidence="2">The sequence shown here is derived from an EMBL/GenBank/DDBJ whole genome shotgun (WGS) entry which is preliminary data.</text>
</comment>
<feature type="transmembrane region" description="Helical" evidence="1">
    <location>
        <begin position="9"/>
        <end position="27"/>
    </location>
</feature>
<organism evidence="2 3">
    <name type="scientific">Phocaeicola vulgatus</name>
    <name type="common">Bacteroides vulgatus</name>
    <dbReference type="NCBI Taxonomy" id="821"/>
    <lineage>
        <taxon>Bacteria</taxon>
        <taxon>Pseudomonadati</taxon>
        <taxon>Bacteroidota</taxon>
        <taxon>Bacteroidia</taxon>
        <taxon>Bacteroidales</taxon>
        <taxon>Bacteroidaceae</taxon>
        <taxon>Phocaeicola</taxon>
    </lineage>
</organism>
<feature type="transmembrane region" description="Helical" evidence="1">
    <location>
        <begin position="33"/>
        <end position="51"/>
    </location>
</feature>
<keyword evidence="1" id="KW-1133">Transmembrane helix</keyword>
<dbReference type="EMBL" id="QRUD01000020">
    <property type="protein sequence ID" value="RGR40514.1"/>
    <property type="molecule type" value="Genomic_DNA"/>
</dbReference>
<protein>
    <submittedName>
        <fullName evidence="2">Uncharacterized protein</fullName>
    </submittedName>
</protein>
<keyword evidence="1" id="KW-0812">Transmembrane</keyword>
<proteinExistence type="predicted"/>
<reference evidence="2 3" key="1">
    <citation type="submission" date="2018-08" db="EMBL/GenBank/DDBJ databases">
        <title>A genome reference for cultivated species of the human gut microbiota.</title>
        <authorList>
            <person name="Zou Y."/>
            <person name="Xue W."/>
            <person name="Luo G."/>
        </authorList>
    </citation>
    <scope>NUCLEOTIDE SEQUENCE [LARGE SCALE GENOMIC DNA]</scope>
    <source>
        <strain evidence="2 3">AF25-30LB</strain>
    </source>
</reference>
<name>A0A395UPA2_PHOVU</name>
<accession>A0A395UPA2</accession>
<keyword evidence="1" id="KW-0472">Membrane</keyword>
<evidence type="ECO:0000313" key="3">
    <source>
        <dbReference type="Proteomes" id="UP000266497"/>
    </source>
</evidence>